<name>A0A9W9D4N2_9PLEO</name>
<feature type="compositionally biased region" description="Basic residues" evidence="5">
    <location>
        <begin position="342"/>
        <end position="352"/>
    </location>
</feature>
<evidence type="ECO:0000256" key="5">
    <source>
        <dbReference type="SAM" id="MobiDB-lite"/>
    </source>
</evidence>
<dbReference type="EMBL" id="JAPEVA010000069">
    <property type="protein sequence ID" value="KAJ4401805.1"/>
    <property type="molecule type" value="Genomic_DNA"/>
</dbReference>
<feature type="compositionally biased region" description="Basic and acidic residues" evidence="5">
    <location>
        <begin position="353"/>
        <end position="368"/>
    </location>
</feature>
<keyword evidence="7" id="KW-0328">Glycosyltransferase</keyword>
<feature type="signal peptide" evidence="6">
    <location>
        <begin position="1"/>
        <end position="16"/>
    </location>
</feature>
<dbReference type="AlphaFoldDB" id="A0A9W9D4N2"/>
<evidence type="ECO:0000256" key="1">
    <source>
        <dbReference type="ARBA" id="ARBA00004167"/>
    </source>
</evidence>
<feature type="compositionally biased region" description="Basic and acidic residues" evidence="5">
    <location>
        <begin position="328"/>
        <end position="341"/>
    </location>
</feature>
<dbReference type="PANTHER" id="PTHR15407">
    <property type="entry name" value="FUKUTIN-RELATED"/>
    <property type="match status" value="1"/>
</dbReference>
<dbReference type="InterPro" id="IPR009644">
    <property type="entry name" value="FKTN/MNN4/W02B3.4-1"/>
</dbReference>
<keyword evidence="4" id="KW-0472">Membrane</keyword>
<feature type="region of interest" description="Disordered" evidence="5">
    <location>
        <begin position="325"/>
        <end position="394"/>
    </location>
</feature>
<keyword evidence="6" id="KW-0732">Signal</keyword>
<proteinExistence type="predicted"/>
<dbReference type="OrthoDB" id="444255at2759"/>
<evidence type="ECO:0000313" key="7">
    <source>
        <dbReference type="EMBL" id="KAJ4401805.1"/>
    </source>
</evidence>
<dbReference type="Proteomes" id="UP001140510">
    <property type="component" value="Unassembled WGS sequence"/>
</dbReference>
<evidence type="ECO:0000313" key="8">
    <source>
        <dbReference type="Proteomes" id="UP001140510"/>
    </source>
</evidence>
<keyword evidence="8" id="KW-1185">Reference proteome</keyword>
<feature type="region of interest" description="Disordered" evidence="5">
    <location>
        <begin position="139"/>
        <end position="164"/>
    </location>
</feature>
<keyword evidence="3" id="KW-1133">Transmembrane helix</keyword>
<feature type="chain" id="PRO_5040903593" evidence="6">
    <location>
        <begin position="17"/>
        <end position="394"/>
    </location>
</feature>
<comment type="subcellular location">
    <subcellularLocation>
        <location evidence="1">Membrane</location>
        <topology evidence="1">Single-pass membrane protein</topology>
    </subcellularLocation>
</comment>
<dbReference type="GO" id="GO:0016757">
    <property type="term" value="F:glycosyltransferase activity"/>
    <property type="evidence" value="ECO:0007669"/>
    <property type="project" value="UniProtKB-KW"/>
</dbReference>
<evidence type="ECO:0000256" key="4">
    <source>
        <dbReference type="ARBA" id="ARBA00023136"/>
    </source>
</evidence>
<accession>A0A9W9D4N2</accession>
<organism evidence="7 8">
    <name type="scientific">Didymella pomorum</name>
    <dbReference type="NCBI Taxonomy" id="749634"/>
    <lineage>
        <taxon>Eukaryota</taxon>
        <taxon>Fungi</taxon>
        <taxon>Dikarya</taxon>
        <taxon>Ascomycota</taxon>
        <taxon>Pezizomycotina</taxon>
        <taxon>Dothideomycetes</taxon>
        <taxon>Pleosporomycetidae</taxon>
        <taxon>Pleosporales</taxon>
        <taxon>Pleosporineae</taxon>
        <taxon>Didymellaceae</taxon>
        <taxon>Didymella</taxon>
    </lineage>
</organism>
<keyword evidence="2" id="KW-0812">Transmembrane</keyword>
<gene>
    <name evidence="7" type="primary">MNN4_1</name>
    <name evidence="7" type="ORF">N0V91_007704</name>
</gene>
<sequence>MKLPVELLLLSSSILAAPLAPRSASFPSLTGLTSNTRDLSTTDSRFPSKYFHESIYHPHYDGRFSSAILPIATRQFHIKLLLRSYTLAMQRARVRTDLDFCVEEEGIRELGAWWNMTVHEFGAEELGVDVREHDDRGTRNIWDSNTKGAGSKEEDGLEKIQQPSGLKAGTWEKVIEEGKKYLLEVNPHSIDSSTGDTHNRIDARWIDTSTGLFIDITTVHPVPADSATPVERAKHKFFLAHTDDNAHEVSRHDPDEMYTKDTHLYTTAALFPLRESTLEGTPVSVPYAYEQLLIEEYGPHALTETWFNSYKFDGERKEWVVAPAPEMGKGKGRGDREDAAGRFRKGGKKPKWKPVDDRPVDDKERNRIDNTGGEVYVPKPGSVDDVHVVPGGAA</sequence>
<comment type="caution">
    <text evidence="7">The sequence shown here is derived from an EMBL/GenBank/DDBJ whole genome shotgun (WGS) entry which is preliminary data.</text>
</comment>
<keyword evidence="7" id="KW-0808">Transferase</keyword>
<evidence type="ECO:0000256" key="3">
    <source>
        <dbReference type="ARBA" id="ARBA00022989"/>
    </source>
</evidence>
<evidence type="ECO:0000256" key="2">
    <source>
        <dbReference type="ARBA" id="ARBA00022692"/>
    </source>
</evidence>
<dbReference type="GO" id="GO:0016020">
    <property type="term" value="C:membrane"/>
    <property type="evidence" value="ECO:0007669"/>
    <property type="project" value="UniProtKB-SubCell"/>
</dbReference>
<reference evidence="7" key="1">
    <citation type="submission" date="2022-10" db="EMBL/GenBank/DDBJ databases">
        <title>Tapping the CABI collections for fungal endophytes: first genome assemblies for Collariella, Neodidymelliopsis, Ascochyta clinopodiicola, Didymella pomorum, Didymosphaeria variabile, Neocosmospora piperis and Neocucurbitaria cava.</title>
        <authorList>
            <person name="Hill R."/>
        </authorList>
    </citation>
    <scope>NUCLEOTIDE SEQUENCE</scope>
    <source>
        <strain evidence="7">IMI 355091</strain>
    </source>
</reference>
<evidence type="ECO:0000256" key="6">
    <source>
        <dbReference type="SAM" id="SignalP"/>
    </source>
</evidence>
<dbReference type="PANTHER" id="PTHR15407:SF32">
    <property type="entry name" value="PROTEIN (MNN4), PUTATIVE (AFU_ORTHOLOGUE AFUA_1G03790)-RELATED"/>
    <property type="match status" value="1"/>
</dbReference>
<protein>
    <submittedName>
        <fullName evidence="7">Mannosyltransferase</fullName>
    </submittedName>
</protein>